<evidence type="ECO:0000313" key="3">
    <source>
        <dbReference type="WBParaSite" id="MBELARI_LOCUS2343"/>
    </source>
</evidence>
<evidence type="ECO:0000313" key="2">
    <source>
        <dbReference type="Proteomes" id="UP000887575"/>
    </source>
</evidence>
<dbReference type="PANTHER" id="PTHR37959:SF2">
    <property type="entry name" value="SECRETED PROTEIN"/>
    <property type="match status" value="1"/>
</dbReference>
<feature type="chain" id="PRO_5041856496" evidence="1">
    <location>
        <begin position="18"/>
        <end position="117"/>
    </location>
</feature>
<keyword evidence="1" id="KW-0732">Signal</keyword>
<protein>
    <submittedName>
        <fullName evidence="3 4">Uncharacterized protein</fullName>
    </submittedName>
</protein>
<accession>A0AAF3FBP3</accession>
<name>A0AAF3FBP3_9BILA</name>
<dbReference type="Proteomes" id="UP000887575">
    <property type="component" value="Unassembled WGS sequence"/>
</dbReference>
<evidence type="ECO:0000313" key="4">
    <source>
        <dbReference type="WBParaSite" id="MBELARI_LOCUS4032"/>
    </source>
</evidence>
<dbReference type="PANTHER" id="PTHR37959">
    <property type="entry name" value="PROTEIN CBG15758"/>
    <property type="match status" value="1"/>
</dbReference>
<organism evidence="2 4">
    <name type="scientific">Mesorhabditis belari</name>
    <dbReference type="NCBI Taxonomy" id="2138241"/>
    <lineage>
        <taxon>Eukaryota</taxon>
        <taxon>Metazoa</taxon>
        <taxon>Ecdysozoa</taxon>
        <taxon>Nematoda</taxon>
        <taxon>Chromadorea</taxon>
        <taxon>Rhabditida</taxon>
        <taxon>Rhabditina</taxon>
        <taxon>Rhabditomorpha</taxon>
        <taxon>Rhabditoidea</taxon>
        <taxon>Rhabditidae</taxon>
        <taxon>Mesorhabditinae</taxon>
        <taxon>Mesorhabditis</taxon>
    </lineage>
</organism>
<sequence length="117" mass="11931">MLSKILLISAVIVAVCAQSGVPCGFSCSRNTQFFTALDGQTGSITCSDGAGTGRCMGCCQSRGLQSGIDTSNSAGFTSSDGRSCVCCFNNFRCNGGVVPTFTGNTGNTQAAQQQFGK</sequence>
<dbReference type="AlphaFoldDB" id="A0AAF3FBP3"/>
<keyword evidence="2" id="KW-1185">Reference proteome</keyword>
<reference evidence="3 4" key="1">
    <citation type="submission" date="2024-02" db="UniProtKB">
        <authorList>
            <consortium name="WormBaseParasite"/>
        </authorList>
    </citation>
    <scope>IDENTIFICATION</scope>
</reference>
<proteinExistence type="predicted"/>
<feature type="signal peptide" evidence="1">
    <location>
        <begin position="1"/>
        <end position="17"/>
    </location>
</feature>
<dbReference type="WBParaSite" id="MBELARI_LOCUS4032">
    <property type="protein sequence ID" value="MBELARI_LOCUS4032"/>
    <property type="gene ID" value="MBELARI_LOCUS4032"/>
</dbReference>
<evidence type="ECO:0000256" key="1">
    <source>
        <dbReference type="SAM" id="SignalP"/>
    </source>
</evidence>
<dbReference type="WBParaSite" id="MBELARI_LOCUS2343">
    <property type="protein sequence ID" value="MBELARI_LOCUS2343"/>
    <property type="gene ID" value="MBELARI_LOCUS2343"/>
</dbReference>